<evidence type="ECO:0000256" key="2">
    <source>
        <dbReference type="ARBA" id="ARBA00022741"/>
    </source>
</evidence>
<gene>
    <name evidence="7" type="ORF">Aco04nite_60920</name>
</gene>
<feature type="compositionally biased region" description="Gly residues" evidence="4">
    <location>
        <begin position="741"/>
        <end position="761"/>
    </location>
</feature>
<feature type="compositionally biased region" description="Pro residues" evidence="4">
    <location>
        <begin position="432"/>
        <end position="444"/>
    </location>
</feature>
<dbReference type="InterPro" id="IPR051931">
    <property type="entry name" value="PAK3-like"/>
</dbReference>
<keyword evidence="3" id="KW-0067">ATP-binding</keyword>
<dbReference type="CDD" id="cd14014">
    <property type="entry name" value="STKc_PknB_like"/>
    <property type="match status" value="1"/>
</dbReference>
<dbReference type="GO" id="GO:0004672">
    <property type="term" value="F:protein kinase activity"/>
    <property type="evidence" value="ECO:0007669"/>
    <property type="project" value="InterPro"/>
</dbReference>
<feature type="region of interest" description="Disordered" evidence="4">
    <location>
        <begin position="255"/>
        <end position="1055"/>
    </location>
</feature>
<accession>A0A919ST63</accession>
<comment type="caution">
    <text evidence="7">The sequence shown here is derived from an EMBL/GenBank/DDBJ whole genome shotgun (WGS) entry which is preliminary data.</text>
</comment>
<dbReference type="EMBL" id="BOQP01000035">
    <property type="protein sequence ID" value="GIM78540.1"/>
    <property type="molecule type" value="Genomic_DNA"/>
</dbReference>
<feature type="transmembrane region" description="Helical" evidence="5">
    <location>
        <begin position="1082"/>
        <end position="1100"/>
    </location>
</feature>
<feature type="region of interest" description="Disordered" evidence="4">
    <location>
        <begin position="1123"/>
        <end position="1171"/>
    </location>
</feature>
<dbReference type="PANTHER" id="PTHR45832">
    <property type="entry name" value="SERINE/THREONINE-PROTEIN KINASE SAMKA-RELATED-RELATED"/>
    <property type="match status" value="1"/>
</dbReference>
<evidence type="ECO:0000259" key="6">
    <source>
        <dbReference type="PROSITE" id="PS50011"/>
    </source>
</evidence>
<dbReference type="Pfam" id="PF00069">
    <property type="entry name" value="Pkinase"/>
    <property type="match status" value="1"/>
</dbReference>
<feature type="compositionally biased region" description="Pro residues" evidence="4">
    <location>
        <begin position="285"/>
        <end position="301"/>
    </location>
</feature>
<dbReference type="InterPro" id="IPR000719">
    <property type="entry name" value="Prot_kinase_dom"/>
</dbReference>
<dbReference type="InterPro" id="IPR008271">
    <property type="entry name" value="Ser/Thr_kinase_AS"/>
</dbReference>
<dbReference type="PROSITE" id="PS00108">
    <property type="entry name" value="PROTEIN_KINASE_ST"/>
    <property type="match status" value="1"/>
</dbReference>
<dbReference type="PROSITE" id="PS50011">
    <property type="entry name" value="PROTEIN_KINASE_DOM"/>
    <property type="match status" value="1"/>
</dbReference>
<feature type="compositionally biased region" description="Low complexity" evidence="4">
    <location>
        <begin position="958"/>
        <end position="975"/>
    </location>
</feature>
<organism evidence="7 8">
    <name type="scientific">Winogradskya consettensis</name>
    <dbReference type="NCBI Taxonomy" id="113560"/>
    <lineage>
        <taxon>Bacteria</taxon>
        <taxon>Bacillati</taxon>
        <taxon>Actinomycetota</taxon>
        <taxon>Actinomycetes</taxon>
        <taxon>Micromonosporales</taxon>
        <taxon>Micromonosporaceae</taxon>
        <taxon>Winogradskya</taxon>
    </lineage>
</organism>
<feature type="compositionally biased region" description="Gly residues" evidence="4">
    <location>
        <begin position="946"/>
        <end position="957"/>
    </location>
</feature>
<dbReference type="InterPro" id="IPR011009">
    <property type="entry name" value="Kinase-like_dom_sf"/>
</dbReference>
<feature type="compositionally biased region" description="Polar residues" evidence="4">
    <location>
        <begin position="579"/>
        <end position="598"/>
    </location>
</feature>
<keyword evidence="5" id="KW-1133">Transmembrane helix</keyword>
<feature type="compositionally biased region" description="Low complexity" evidence="4">
    <location>
        <begin position="302"/>
        <end position="320"/>
    </location>
</feature>
<feature type="compositionally biased region" description="Polar residues" evidence="4">
    <location>
        <begin position="904"/>
        <end position="922"/>
    </location>
</feature>
<dbReference type="GO" id="GO:0005524">
    <property type="term" value="F:ATP binding"/>
    <property type="evidence" value="ECO:0007669"/>
    <property type="project" value="UniProtKB-KW"/>
</dbReference>
<comment type="similarity">
    <text evidence="1">Belongs to the protein kinase superfamily. STE Ser/Thr protein kinase family. STE20 subfamily.</text>
</comment>
<feature type="compositionally biased region" description="Low complexity" evidence="4">
    <location>
        <begin position="548"/>
        <end position="559"/>
    </location>
</feature>
<protein>
    <recommendedName>
        <fullName evidence="6">Protein kinase domain-containing protein</fullName>
    </recommendedName>
</protein>
<evidence type="ECO:0000313" key="8">
    <source>
        <dbReference type="Proteomes" id="UP000680865"/>
    </source>
</evidence>
<feature type="compositionally biased region" description="Low complexity" evidence="4">
    <location>
        <begin position="569"/>
        <end position="578"/>
    </location>
</feature>
<feature type="domain" description="Protein kinase" evidence="6">
    <location>
        <begin position="1"/>
        <end position="245"/>
    </location>
</feature>
<dbReference type="SMART" id="SM00220">
    <property type="entry name" value="S_TKc"/>
    <property type="match status" value="1"/>
</dbReference>
<feature type="compositionally biased region" description="Low complexity" evidence="4">
    <location>
        <begin position="516"/>
        <end position="539"/>
    </location>
</feature>
<name>A0A919ST63_9ACTN</name>
<reference evidence="7" key="1">
    <citation type="submission" date="2021-03" db="EMBL/GenBank/DDBJ databases">
        <title>Whole genome shotgun sequence of Actinoplanes consettensis NBRC 14913.</title>
        <authorList>
            <person name="Komaki H."/>
            <person name="Tamura T."/>
        </authorList>
    </citation>
    <scope>NUCLEOTIDE SEQUENCE</scope>
    <source>
        <strain evidence="7">NBRC 14913</strain>
    </source>
</reference>
<feature type="compositionally biased region" description="Polar residues" evidence="4">
    <location>
        <begin position="1004"/>
        <end position="1014"/>
    </location>
</feature>
<feature type="compositionally biased region" description="Basic and acidic residues" evidence="4">
    <location>
        <begin position="653"/>
        <end position="675"/>
    </location>
</feature>
<keyword evidence="5" id="KW-0472">Membrane</keyword>
<dbReference type="Proteomes" id="UP000680865">
    <property type="component" value="Unassembled WGS sequence"/>
</dbReference>
<dbReference type="SUPFAM" id="SSF56112">
    <property type="entry name" value="Protein kinase-like (PK-like)"/>
    <property type="match status" value="1"/>
</dbReference>
<dbReference type="Gene3D" id="3.30.200.20">
    <property type="entry name" value="Phosphorylase Kinase, domain 1"/>
    <property type="match status" value="1"/>
</dbReference>
<dbReference type="Gene3D" id="1.10.510.10">
    <property type="entry name" value="Transferase(Phosphotransferase) domain 1"/>
    <property type="match status" value="1"/>
</dbReference>
<proteinExistence type="inferred from homology"/>
<keyword evidence="8" id="KW-1185">Reference proteome</keyword>
<feature type="compositionally biased region" description="Low complexity" evidence="4">
    <location>
        <begin position="923"/>
        <end position="945"/>
    </location>
</feature>
<evidence type="ECO:0000256" key="1">
    <source>
        <dbReference type="ARBA" id="ARBA00008874"/>
    </source>
</evidence>
<evidence type="ECO:0000256" key="5">
    <source>
        <dbReference type="SAM" id="Phobius"/>
    </source>
</evidence>
<evidence type="ECO:0000256" key="4">
    <source>
        <dbReference type="SAM" id="MobiDB-lite"/>
    </source>
</evidence>
<keyword evidence="5" id="KW-0812">Transmembrane</keyword>
<keyword evidence="2" id="KW-0547">Nucleotide-binding</keyword>
<evidence type="ECO:0000256" key="3">
    <source>
        <dbReference type="ARBA" id="ARBA00022840"/>
    </source>
</evidence>
<feature type="compositionally biased region" description="Low complexity" evidence="4">
    <location>
        <begin position="445"/>
        <end position="477"/>
    </location>
</feature>
<dbReference type="PANTHER" id="PTHR45832:SF22">
    <property type="entry name" value="SERINE_THREONINE-PROTEIN KINASE SAMKA-RELATED"/>
    <property type="match status" value="1"/>
</dbReference>
<feature type="compositionally biased region" description="Low complexity" evidence="4">
    <location>
        <begin position="814"/>
        <end position="853"/>
    </location>
</feature>
<sequence>MGRVWRATDVVLHRDVAIKELVPPPGLTPEERQEMRERSLREARAIARLNNVNVVRVFDVLRTDADPWIVMEYVPSRSLQDILAADGPFNPIRAAEIGLGVLGALRAAHRAGVVHRDVKPGNVLIGEDGRVVLTDFGLATVPGDPNVTRTGLVLGSPAYIAPERARDGTAGPGADLWSLGATLYAAVEGASPFARPSAIATLAALATENPPPARNAGPLKPVLNGLLRKDPSHRINAEEAERLLLRAAGRRSKLSFPMSPTMRRPGVGRERPPVVPGAAANAPVVPGPRPPATPPVTPGPVTPSRGTATPPGRAAATPPGHVATPPSRGSASAPQGRAAATPPAAENQQGRPIFAPGKASVGRAPRPAETRIDNPKTPLDATRLDSPAVDHTGTPKAKRTPPESGLDATMRGAGPALGSFTAAEVAAARKQPTPPQQPAPPQQPKAPQAAASAPALTPESTPTAITPIPSTGTPSAPDAVPDADTVLKAGPQATPDDAESVLVADAAPDNAAVKQDAAGPDAETATPPATEPAGDTETPGNIPSSEPAATAVRAGAGKASGKKVRGSQAASVAAVTSADLDTSSEAANATPDTVTGTGDKTLAGSDVEAEPTDSGTDAASEPGIADKADAAGEGGAEQQPTDGSGAEDNPSARTDRVAHEEPLVDNDLSARDKLGELGAQNKLAAQDRLGTQNDPGAENKVGAQDQLGAKDELGAQDQDGAQDRGGAQDRLGAQDQVDAKGQGGAQGGLGAEDKLGVGGEPGAEVLPGTPGKPGDRAVAEAGSEAADELGAEDGPTAVAPLRTTDEPTMVDASGAAGKADLASPADAASAVGMGSAATTASSSSAPSKAGNASDAANKAGVASNAGTVSEGGAAGKAGTANDGNPASKADVANDGNPASKAGAASQSDSASKAGAASQSDSTSKAGAASQSDSASKAGAASQGDSAGKGGAGIGFGASSGASAVAGASAAGSASAADRRDAAGEPTVVKPVDEFGGNRTRVLPQPSNLPSQASRASDDSVEGSKPPRRTAPVSGAPVSGAPVSGAPGMPSRPAWQPMMLREPSAGRRGVTVFGITFTRQQTVIGVGILAVVVLLLILVIPKAFGGDDDEKAAGGGGVAPVPTAAAVSPQKSGGASAPGGAAPTSAATSAPVAAPGTTPTSKAPTSAPASSSGTFTLPAGWKTYGNSGTGFTVPLPSDWSAEVRGDEIYFRGDNRLLIIAQTDQPKPDPLADWQQQEASRSNGTYKNYSRVKLQSVDYFQKAADWEFFYTTSSGNKQHAVKRNFLTSPKKAYSINWYVTPGDWAASQADLQNIYKGFKPQS</sequence>
<evidence type="ECO:0000313" key="7">
    <source>
        <dbReference type="EMBL" id="GIM78540.1"/>
    </source>
</evidence>